<gene>
    <name evidence="6" type="ORF">GGE16_005837</name>
</gene>
<dbReference type="SMART" id="SM00477">
    <property type="entry name" value="NUC"/>
    <property type="match status" value="1"/>
</dbReference>
<sequence length="710" mass="78632">MTDLETRLQRLRALNAAIGSQDRELAEERADLAPKALASPKLAVQRDLNAGPEPTEHRALLAEISKESIILRRERPILAIRENKAELVFKDQADSEIWKQRLTDAAPALDIAIRAAGRIELSGAEFDWVGTGWLVRNDIIVTNRHVAEEFSEHNGSGFVFKQGTDGAMKAGVDFLEEIDNPDELVFRLLKPLYIEEEPGPDVAFFQVELLSGDAKLADPIPLAAKPGTSHGVAVIGYPAFDSRIPDVDLMEDLYGRVYNKKRLAPGAITAVKDGKLLHNCTTLGGNSGSCVLDLSSGEAFGLHFSGRFMATNYAVPADTIRSLLAKVLKPHAANRTTRRDTRVEVSHGPQDTSSTVQDHTIALATASVTIPVTVSISVGQPVAHQPSQPIPRRGPDITQTADLDGEEAAVADYRDRKGYRATFLHADDSDDMDDDDEANEASVALPEVTGEAAKDVLSFQYEGKAETALRYQHFSVVMSESRRMCFFSAVNIDGSLAKKTKRPSWRWDPRIPRAQQIMNECYGDPPRFSRGHMTRREDPAWGEPDIATRGNADSMHVTNATPQMQSFNSPVWLELEDYALGHARQDRMRISVFTGPYFTDKDPELYGVRIPLRFWKIIAFIHDDTGKLCATGYEMGQEADLLPEEEFVFGRFASSHVDGVIQTRISTIQARTLIDFGQLVAVDPLAGDNEARFDRSPRRIADLTDIRFVR</sequence>
<evidence type="ECO:0000313" key="7">
    <source>
        <dbReference type="Proteomes" id="UP000538507"/>
    </source>
</evidence>
<keyword evidence="6" id="KW-0378">Hydrolase</keyword>
<accession>A0AAE2T0L8</accession>
<keyword evidence="2" id="KW-0479">Metal-binding</keyword>
<dbReference type="GO" id="GO:0016787">
    <property type="term" value="F:hydrolase activity"/>
    <property type="evidence" value="ECO:0007669"/>
    <property type="project" value="InterPro"/>
</dbReference>
<evidence type="ECO:0000256" key="2">
    <source>
        <dbReference type="PIRSR" id="PIRSR640255-2"/>
    </source>
</evidence>
<dbReference type="InterPro" id="IPR020821">
    <property type="entry name" value="ENPP1-3/EXOG-like_nuc-like"/>
</dbReference>
<dbReference type="Proteomes" id="UP000538507">
    <property type="component" value="Unassembled WGS sequence"/>
</dbReference>
<dbReference type="GO" id="GO:0046872">
    <property type="term" value="F:metal ion binding"/>
    <property type="evidence" value="ECO:0007669"/>
    <property type="project" value="UniProtKB-KW"/>
</dbReference>
<feature type="domain" description="DNA/RNA non-specific endonuclease/pyrophosphatase/phosphodiesterase" evidence="5">
    <location>
        <begin position="470"/>
        <end position="683"/>
    </location>
</feature>
<protein>
    <submittedName>
        <fullName evidence="6">Endonuclease G</fullName>
    </submittedName>
</protein>
<dbReference type="SMART" id="SM00892">
    <property type="entry name" value="Endonuclease_NS"/>
    <property type="match status" value="1"/>
</dbReference>
<evidence type="ECO:0000259" key="4">
    <source>
        <dbReference type="SMART" id="SM00477"/>
    </source>
</evidence>
<dbReference type="InterPro" id="IPR043504">
    <property type="entry name" value="Peptidase_S1_PA_chymotrypsin"/>
</dbReference>
<dbReference type="GO" id="GO:0003676">
    <property type="term" value="F:nucleic acid binding"/>
    <property type="evidence" value="ECO:0007669"/>
    <property type="project" value="InterPro"/>
</dbReference>
<evidence type="ECO:0000256" key="3">
    <source>
        <dbReference type="SAM" id="MobiDB-lite"/>
    </source>
</evidence>
<dbReference type="EMBL" id="JACIGO010000011">
    <property type="protein sequence ID" value="MBB4293743.1"/>
    <property type="molecule type" value="Genomic_DNA"/>
</dbReference>
<dbReference type="InterPro" id="IPR040255">
    <property type="entry name" value="Non-specific_endonuclease"/>
</dbReference>
<feature type="active site" description="Proton acceptor" evidence="1">
    <location>
        <position position="532"/>
    </location>
</feature>
<dbReference type="SUPFAM" id="SSF50494">
    <property type="entry name" value="Trypsin-like serine proteases"/>
    <property type="match status" value="1"/>
</dbReference>
<dbReference type="Gene3D" id="2.40.10.10">
    <property type="entry name" value="Trypsin-like serine proteases"/>
    <property type="match status" value="2"/>
</dbReference>
<evidence type="ECO:0000259" key="5">
    <source>
        <dbReference type="SMART" id="SM00892"/>
    </source>
</evidence>
<reference evidence="6 7" key="1">
    <citation type="submission" date="2020-08" db="EMBL/GenBank/DDBJ databases">
        <title>Genomic Encyclopedia of Type Strains, Phase IV (KMG-V): Genome sequencing to study the core and pangenomes of soil and plant-associated prokaryotes.</title>
        <authorList>
            <person name="Whitman W."/>
        </authorList>
    </citation>
    <scope>NUCLEOTIDE SEQUENCE [LARGE SCALE GENOMIC DNA]</scope>
    <source>
        <strain evidence="6 7">SEMIA 415</strain>
    </source>
</reference>
<dbReference type="SUPFAM" id="SSF54060">
    <property type="entry name" value="His-Me finger endonucleases"/>
    <property type="match status" value="1"/>
</dbReference>
<dbReference type="InterPro" id="IPR009003">
    <property type="entry name" value="Peptidase_S1_PA"/>
</dbReference>
<dbReference type="Pfam" id="PF01223">
    <property type="entry name" value="Endonuclease_NS"/>
    <property type="match status" value="1"/>
</dbReference>
<dbReference type="GO" id="GO:0004519">
    <property type="term" value="F:endonuclease activity"/>
    <property type="evidence" value="ECO:0007669"/>
    <property type="project" value="UniProtKB-KW"/>
</dbReference>
<dbReference type="InterPro" id="IPR044929">
    <property type="entry name" value="DNA/RNA_non-sp_Endonuclease_sf"/>
</dbReference>
<comment type="caution">
    <text evidence="6">The sequence shown here is derived from an EMBL/GenBank/DDBJ whole genome shotgun (WGS) entry which is preliminary data.</text>
</comment>
<dbReference type="InterPro" id="IPR044925">
    <property type="entry name" value="His-Me_finger_sf"/>
</dbReference>
<dbReference type="Pfam" id="PF13365">
    <property type="entry name" value="Trypsin_2"/>
    <property type="match status" value="1"/>
</dbReference>
<organism evidence="6 7">
    <name type="scientific">Rhizobium leguminosarum</name>
    <dbReference type="NCBI Taxonomy" id="384"/>
    <lineage>
        <taxon>Bacteria</taxon>
        <taxon>Pseudomonadati</taxon>
        <taxon>Pseudomonadota</taxon>
        <taxon>Alphaproteobacteria</taxon>
        <taxon>Hyphomicrobiales</taxon>
        <taxon>Rhizobiaceae</taxon>
        <taxon>Rhizobium/Agrobacterium group</taxon>
        <taxon>Rhizobium</taxon>
    </lineage>
</organism>
<feature type="domain" description="ENPP1-3/EXOG-like endonuclease/phosphodiesterase" evidence="4">
    <location>
        <begin position="471"/>
        <end position="683"/>
    </location>
</feature>
<keyword evidence="6" id="KW-0540">Nuclease</keyword>
<dbReference type="Gene3D" id="3.40.570.10">
    <property type="entry name" value="Extracellular Endonuclease, subunit A"/>
    <property type="match status" value="1"/>
</dbReference>
<name>A0AAE2T0L8_RHILE</name>
<feature type="region of interest" description="Disordered" evidence="3">
    <location>
        <begin position="335"/>
        <end position="355"/>
    </location>
</feature>
<keyword evidence="6" id="KW-0255">Endonuclease</keyword>
<evidence type="ECO:0000256" key="1">
    <source>
        <dbReference type="PIRSR" id="PIRSR640255-1"/>
    </source>
</evidence>
<evidence type="ECO:0000313" key="6">
    <source>
        <dbReference type="EMBL" id="MBB4293743.1"/>
    </source>
</evidence>
<dbReference type="InterPro" id="IPR001604">
    <property type="entry name" value="Endo_G_ENPP1-like_dom"/>
</dbReference>
<dbReference type="RefSeq" id="WP_164517712.1">
    <property type="nucleotide sequence ID" value="NZ_JACHAZ010000006.1"/>
</dbReference>
<dbReference type="PANTHER" id="PTHR13966:SF5">
    <property type="entry name" value="ENDONUCLEASE G, MITOCHONDRIAL"/>
    <property type="match status" value="1"/>
</dbReference>
<feature type="binding site" evidence="2">
    <location>
        <position position="568"/>
    </location>
    <ligand>
        <name>Mg(2+)</name>
        <dbReference type="ChEBI" id="CHEBI:18420"/>
        <note>catalytic</note>
    </ligand>
</feature>
<dbReference type="PANTHER" id="PTHR13966">
    <property type="entry name" value="ENDONUCLEASE RELATED"/>
    <property type="match status" value="1"/>
</dbReference>
<proteinExistence type="predicted"/>
<dbReference type="AlphaFoldDB" id="A0AAE2T0L8"/>